<protein>
    <submittedName>
        <fullName evidence="5">Uncharacterized protein</fullName>
    </submittedName>
</protein>
<dbReference type="EMBL" id="JAHRHJ020000008">
    <property type="protein sequence ID" value="KAH9306441.1"/>
    <property type="molecule type" value="Genomic_DNA"/>
</dbReference>
<evidence type="ECO:0000256" key="1">
    <source>
        <dbReference type="ARBA" id="ARBA00005122"/>
    </source>
</evidence>
<keyword evidence="3" id="KW-0876">Taxol biosynthesis</keyword>
<dbReference type="AlphaFoldDB" id="A0AA38KK29"/>
<dbReference type="InterPro" id="IPR023213">
    <property type="entry name" value="CAT-like_dom_sf"/>
</dbReference>
<accession>A0AA38KK29</accession>
<keyword evidence="6" id="KW-1185">Reference proteome</keyword>
<comment type="pathway">
    <text evidence="1">Alkaloid biosynthesis; taxol biosynthesis.</text>
</comment>
<feature type="compositionally biased region" description="Basic and acidic residues" evidence="4">
    <location>
        <begin position="27"/>
        <end position="45"/>
    </location>
</feature>
<evidence type="ECO:0000256" key="3">
    <source>
        <dbReference type="ARBA" id="ARBA00023059"/>
    </source>
</evidence>
<reference evidence="5 6" key="1">
    <citation type="journal article" date="2021" name="Nat. Plants">
        <title>The Taxus genome provides insights into paclitaxel biosynthesis.</title>
        <authorList>
            <person name="Xiong X."/>
            <person name="Gou J."/>
            <person name="Liao Q."/>
            <person name="Li Y."/>
            <person name="Zhou Q."/>
            <person name="Bi G."/>
            <person name="Li C."/>
            <person name="Du R."/>
            <person name="Wang X."/>
            <person name="Sun T."/>
            <person name="Guo L."/>
            <person name="Liang H."/>
            <person name="Lu P."/>
            <person name="Wu Y."/>
            <person name="Zhang Z."/>
            <person name="Ro D.K."/>
            <person name="Shang Y."/>
            <person name="Huang S."/>
            <person name="Yan J."/>
        </authorList>
    </citation>
    <scope>NUCLEOTIDE SEQUENCE [LARGE SCALE GENOMIC DNA]</scope>
    <source>
        <strain evidence="5">Ta-2019</strain>
    </source>
</reference>
<dbReference type="Proteomes" id="UP000824469">
    <property type="component" value="Unassembled WGS sequence"/>
</dbReference>
<evidence type="ECO:0000256" key="4">
    <source>
        <dbReference type="SAM" id="MobiDB-lite"/>
    </source>
</evidence>
<dbReference type="PANTHER" id="PTHR31147">
    <property type="entry name" value="ACYL TRANSFERASE 4"/>
    <property type="match status" value="1"/>
</dbReference>
<dbReference type="OMA" id="HRCSAFD"/>
<evidence type="ECO:0000313" key="6">
    <source>
        <dbReference type="Proteomes" id="UP000824469"/>
    </source>
</evidence>
<comment type="caution">
    <text evidence="5">The sequence shown here is derived from an EMBL/GenBank/DDBJ whole genome shotgun (WGS) entry which is preliminary data.</text>
</comment>
<proteinExistence type="inferred from homology"/>
<dbReference type="InterPro" id="IPR050898">
    <property type="entry name" value="Plant_acyltransferase"/>
</dbReference>
<gene>
    <name evidence="5" type="ORF">KI387_010845</name>
</gene>
<organism evidence="5 6">
    <name type="scientific">Taxus chinensis</name>
    <name type="common">Chinese yew</name>
    <name type="synonym">Taxus wallichiana var. chinensis</name>
    <dbReference type="NCBI Taxonomy" id="29808"/>
    <lineage>
        <taxon>Eukaryota</taxon>
        <taxon>Viridiplantae</taxon>
        <taxon>Streptophyta</taxon>
        <taxon>Embryophyta</taxon>
        <taxon>Tracheophyta</taxon>
        <taxon>Spermatophyta</taxon>
        <taxon>Pinopsida</taxon>
        <taxon>Pinidae</taxon>
        <taxon>Conifers II</taxon>
        <taxon>Cupressales</taxon>
        <taxon>Taxaceae</taxon>
        <taxon>Taxus</taxon>
    </lineage>
</organism>
<evidence type="ECO:0000256" key="2">
    <source>
        <dbReference type="ARBA" id="ARBA00009861"/>
    </source>
</evidence>
<dbReference type="GO" id="GO:0042617">
    <property type="term" value="P:paclitaxel biosynthetic process"/>
    <property type="evidence" value="ECO:0007669"/>
    <property type="project" value="UniProtKB-KW"/>
</dbReference>
<dbReference type="Gene3D" id="3.30.559.10">
    <property type="entry name" value="Chloramphenicol acetyltransferase-like domain"/>
    <property type="match status" value="2"/>
</dbReference>
<dbReference type="Pfam" id="PF02458">
    <property type="entry name" value="Transferase"/>
    <property type="match status" value="1"/>
</dbReference>
<sequence>MRGDPRERLQNYPYLNNYPPPHHKQKRREEKSIAEQRREMEKRNASDVPELHVQICERVMVKPCVPSPSPNLVLQLAAVERLPVMKLAIFSAVLVYNASSHSTSANPAQIIRQALSKVLQYYPAFAGRIRQKENEELEVECTGEGALFVEAVVDNDLSVLRDLDAQNASYEQLLFSLPPNTQVQDLHPLILQVTRFTCGGFVVGVGFHHSICDSRGGTQFLQGLADMARGETKPLVEPVWNRELIKPEDLMHLQFHKFGLIRQPLKLDEICQASFTINSEIINYIKQCVIKECNEFFSAFEVVVALTWIARTKAFQIPHNENVMMLFGMDIRKYFNPPLPKGYYGNAIGTSCAIDNVQDLLNGSLSRAVMITKKSKVPLIENLRSRIVTNQYGVDEEIKHENLVGFGDWRRLGFHEVDFGLGDAVNISPIQRLKDDQLAMRNYFLFLRPYKDMPNGIKILMFMDPSRVKLFKDEMQALIIKYMPKA</sequence>
<evidence type="ECO:0000313" key="5">
    <source>
        <dbReference type="EMBL" id="KAH9306441.1"/>
    </source>
</evidence>
<name>A0AA38KK29_TAXCH</name>
<comment type="similarity">
    <text evidence="2">Belongs to the plant acyltransferase family.</text>
</comment>
<dbReference type="PANTHER" id="PTHR31147:SF33">
    <property type="entry name" value="N-HYDROXYCINNAMOYL_BENZOYLTRANSFERASE, PUTATIVE-RELATED"/>
    <property type="match status" value="1"/>
</dbReference>
<feature type="region of interest" description="Disordered" evidence="4">
    <location>
        <begin position="1"/>
        <end position="47"/>
    </location>
</feature>